<name>A0ABQ2DL09_9DEIO</name>
<sequence length="550" mass="60499">MKEMTPSRTPASPTALARLLDALNTQTSKLPKGNPYHIDQNVQVPMRDGVNLLADLYVPAGKIHGTVLIRSPYGRGVLMAAVYAATYAARGYRVVLQSCRGTFGSGPGPFEPMQHEILDGQDTVAWMRDQPWFEGTFATFGVSYLGFTQWALLMDPPKELRTAIVMMGPHDIHQFAHGAGAFRLDLLLTWFDLISQQEKMGLLDTVLDNFKRPARLKPAFARVPLLSAGEHHLGGGALAATYRNFLTRADPKDPFWNPRRLGVALEKVQVPVLLLGGWQDIFLQQTLQQYHRLHQRGVDVALTVGPWTHGGGGEVLARESLDWLAEHLTGASRKRPAPVRVFVTGEGAWHDLADWPPAAHMHTLFLQPGGGLAEQQPEGAAASTFTYDPLDPTPTHGGQLLEHGGVKDCRVLSARKDVLTFTDPVLKEALEVMGVPEVELFHRSDNPHADVFVRLCELDAQGRSRNISDGFCRLSAADRPFMVRLSLDAVAHRFSAGSRIQLLVSGGSHPQYARNLGTGEDPARGQRMRASHRTVHHAAEVASRIHLPVR</sequence>
<dbReference type="PANTHER" id="PTHR43056:SF10">
    <property type="entry name" value="COCE_NOND FAMILY, PUTATIVE (AFU_ORTHOLOGUE AFUA_7G00600)-RELATED"/>
    <property type="match status" value="1"/>
</dbReference>
<dbReference type="SUPFAM" id="SSF53474">
    <property type="entry name" value="alpha/beta-Hydrolases"/>
    <property type="match status" value="1"/>
</dbReference>
<keyword evidence="4" id="KW-1185">Reference proteome</keyword>
<dbReference type="InterPro" id="IPR029058">
    <property type="entry name" value="AB_hydrolase_fold"/>
</dbReference>
<dbReference type="Gene3D" id="3.40.50.1820">
    <property type="entry name" value="alpha/beta hydrolase"/>
    <property type="match status" value="1"/>
</dbReference>
<dbReference type="RefSeq" id="WP_189009540.1">
    <property type="nucleotide sequence ID" value="NZ_BMOD01000056.1"/>
</dbReference>
<dbReference type="Gene3D" id="2.60.120.260">
    <property type="entry name" value="Galactose-binding domain-like"/>
    <property type="match status" value="1"/>
</dbReference>
<evidence type="ECO:0000256" key="1">
    <source>
        <dbReference type="ARBA" id="ARBA00022801"/>
    </source>
</evidence>
<dbReference type="InterPro" id="IPR050585">
    <property type="entry name" value="Xaa-Pro_dipeptidyl-ppase/CocE"/>
</dbReference>
<dbReference type="SUPFAM" id="SSF49785">
    <property type="entry name" value="Galactose-binding domain-like"/>
    <property type="match status" value="1"/>
</dbReference>
<comment type="caution">
    <text evidence="3">The sequence shown here is derived from an EMBL/GenBank/DDBJ whole genome shotgun (WGS) entry which is preliminary data.</text>
</comment>
<dbReference type="InterPro" id="IPR008979">
    <property type="entry name" value="Galactose-bd-like_sf"/>
</dbReference>
<dbReference type="Proteomes" id="UP000632222">
    <property type="component" value="Unassembled WGS sequence"/>
</dbReference>
<accession>A0ABQ2DL09</accession>
<dbReference type="Pfam" id="PF02129">
    <property type="entry name" value="Peptidase_S15"/>
    <property type="match status" value="1"/>
</dbReference>
<dbReference type="EMBL" id="BMOD01000056">
    <property type="protein sequence ID" value="GGJ59799.1"/>
    <property type="molecule type" value="Genomic_DNA"/>
</dbReference>
<dbReference type="Pfam" id="PF08530">
    <property type="entry name" value="PepX_C"/>
    <property type="match status" value="1"/>
</dbReference>
<evidence type="ECO:0000313" key="4">
    <source>
        <dbReference type="Proteomes" id="UP000632222"/>
    </source>
</evidence>
<proteinExistence type="predicted"/>
<protein>
    <submittedName>
        <fullName evidence="3">Hydrolase</fullName>
    </submittedName>
</protein>
<gene>
    <name evidence="3" type="ORF">GCM10008938_52410</name>
</gene>
<evidence type="ECO:0000259" key="2">
    <source>
        <dbReference type="SMART" id="SM00939"/>
    </source>
</evidence>
<dbReference type="GO" id="GO:0016787">
    <property type="term" value="F:hydrolase activity"/>
    <property type="evidence" value="ECO:0007669"/>
    <property type="project" value="UniProtKB-KW"/>
</dbReference>
<dbReference type="Gene3D" id="1.10.3020.10">
    <property type="entry name" value="alpha-amino acid ester hydrolase ( Helical cap domain)"/>
    <property type="match status" value="1"/>
</dbReference>
<dbReference type="SMART" id="SM00939">
    <property type="entry name" value="PepX_C"/>
    <property type="match status" value="1"/>
</dbReference>
<organism evidence="3 4">
    <name type="scientific">Deinococcus roseus</name>
    <dbReference type="NCBI Taxonomy" id="392414"/>
    <lineage>
        <taxon>Bacteria</taxon>
        <taxon>Thermotogati</taxon>
        <taxon>Deinococcota</taxon>
        <taxon>Deinococci</taxon>
        <taxon>Deinococcales</taxon>
        <taxon>Deinococcaceae</taxon>
        <taxon>Deinococcus</taxon>
    </lineage>
</organism>
<evidence type="ECO:0000313" key="3">
    <source>
        <dbReference type="EMBL" id="GGJ59799.1"/>
    </source>
</evidence>
<keyword evidence="1 3" id="KW-0378">Hydrolase</keyword>
<feature type="domain" description="Xaa-Pro dipeptidyl-peptidase C-terminal" evidence="2">
    <location>
        <begin position="321"/>
        <end position="546"/>
    </location>
</feature>
<dbReference type="PANTHER" id="PTHR43056">
    <property type="entry name" value="PEPTIDASE S9 PROLYL OLIGOPEPTIDASE"/>
    <property type="match status" value="1"/>
</dbReference>
<dbReference type="InterPro" id="IPR000383">
    <property type="entry name" value="Xaa-Pro-like_dom"/>
</dbReference>
<dbReference type="InterPro" id="IPR005674">
    <property type="entry name" value="CocE/Ser_esterase"/>
</dbReference>
<reference evidence="4" key="1">
    <citation type="journal article" date="2019" name="Int. J. Syst. Evol. Microbiol.">
        <title>The Global Catalogue of Microorganisms (GCM) 10K type strain sequencing project: providing services to taxonomists for standard genome sequencing and annotation.</title>
        <authorList>
            <consortium name="The Broad Institute Genomics Platform"/>
            <consortium name="The Broad Institute Genome Sequencing Center for Infectious Disease"/>
            <person name="Wu L."/>
            <person name="Ma J."/>
        </authorList>
    </citation>
    <scope>NUCLEOTIDE SEQUENCE [LARGE SCALE GENOMIC DNA]</scope>
    <source>
        <strain evidence="4">JCM 14370</strain>
    </source>
</reference>
<dbReference type="InterPro" id="IPR013736">
    <property type="entry name" value="Xaa-Pro_dipept_C"/>
</dbReference>
<dbReference type="NCBIfam" id="TIGR00976">
    <property type="entry name" value="CocE_NonD"/>
    <property type="match status" value="1"/>
</dbReference>